<dbReference type="GO" id="GO:0016787">
    <property type="term" value="F:hydrolase activity"/>
    <property type="evidence" value="ECO:0007669"/>
    <property type="project" value="UniProtKB-KW"/>
</dbReference>
<dbReference type="InterPro" id="IPR051601">
    <property type="entry name" value="Serine_prot/Carboxylest_S33"/>
</dbReference>
<dbReference type="PANTHER" id="PTHR43248:SF29">
    <property type="entry name" value="TRIPEPTIDYL AMINOPEPTIDASE"/>
    <property type="match status" value="1"/>
</dbReference>
<gene>
    <name evidence="7" type="ordered locus">Celgi_0100</name>
</gene>
<dbReference type="InterPro" id="IPR013595">
    <property type="entry name" value="Pept_S33_TAP-like_C"/>
</dbReference>
<feature type="domain" description="AB hydrolase-1" evidence="5">
    <location>
        <begin position="111"/>
        <end position="264"/>
    </location>
</feature>
<dbReference type="Proteomes" id="UP000000485">
    <property type="component" value="Chromosome"/>
</dbReference>
<evidence type="ECO:0000259" key="5">
    <source>
        <dbReference type="Pfam" id="PF00561"/>
    </source>
</evidence>
<dbReference type="PANTHER" id="PTHR43248">
    <property type="entry name" value="2-SUCCINYL-6-HYDROXY-2,4-CYCLOHEXADIENE-1-CARBOXYLATE SYNTHASE"/>
    <property type="match status" value="1"/>
</dbReference>
<accession>F8A2R5</accession>
<dbReference type="KEGG" id="cga:Celgi_0100"/>
<evidence type="ECO:0000256" key="2">
    <source>
        <dbReference type="ARBA" id="ARBA00022729"/>
    </source>
</evidence>
<dbReference type="EMBL" id="CP002665">
    <property type="protein sequence ID" value="AEI10632.1"/>
    <property type="molecule type" value="Genomic_DNA"/>
</dbReference>
<dbReference type="SUPFAM" id="SSF53474">
    <property type="entry name" value="alpha/beta-Hydrolases"/>
    <property type="match status" value="1"/>
</dbReference>
<evidence type="ECO:0000256" key="1">
    <source>
        <dbReference type="ARBA" id="ARBA00010088"/>
    </source>
</evidence>
<evidence type="ECO:0000313" key="7">
    <source>
        <dbReference type="EMBL" id="AEI10632.1"/>
    </source>
</evidence>
<name>F8A2R5_CELGA</name>
<dbReference type="HOGENOM" id="CLU_013364_3_1_11"/>
<dbReference type="InterPro" id="IPR029058">
    <property type="entry name" value="AB_hydrolase_fold"/>
</dbReference>
<sequence length="599" mass="64004" precursor="true">MQPRTHARRTTAVLTALALAVSWAATTTTATAAPGAAPAATAGDVTSPEEAARVDSVAAEIDWFDCTNVVGPRVDCGMVDLPLDYDDPTGPTTSVAVLRQRVVDPSRKVGTLFLNPGGPGGSGVSIASNAADFLPAAVLARFDVVGFDPRGTNFSTNVKCWNNLGEQANDLLPTFETAFPDTTIEKADFVASAKKFGQKCSTTGQPLSASMSTANVARDMDVLRRTLGDAQLSYLGFSYGTYLGNVYANMFPDRVRAIVIDGVLDPNGWQGSPATADVPQTARIKSGEGASKAVKETLKRCAAAGKKYCYTARLGKPAQVWKDMTTSLKKKPIDLGDGYRIDYPLVISMFLSEMYADYGPDMLDMDIWALRSMQLDPPSKSEKAFGPARQLRERLKQFEAREAATQARTERLARAFDFPYDSSPEAFQSVLCTDGLNPRFASSWPSAAAAADKKAPGFGPLWTWASAPCASSTWTAVDEDAYRGTFDHVTANPVLVVGNYWDPATNYAGAVAAADLLPNSRLLSSNSWGHTAFLTSSCVDKAITTYLVTTKVPAEGKVCVGRSQPFRYPIDGAQMRISAVPPVGESHIVTPLPGRAPTL</sequence>
<feature type="domain" description="Peptidase S33 tripeptidyl aminopeptidase-like C-terminal" evidence="6">
    <location>
        <begin position="457"/>
        <end position="559"/>
    </location>
</feature>
<dbReference type="eggNOG" id="COG0596">
    <property type="taxonomic scope" value="Bacteria"/>
</dbReference>
<feature type="signal peptide" evidence="4">
    <location>
        <begin position="1"/>
        <end position="32"/>
    </location>
</feature>
<dbReference type="AlphaFoldDB" id="F8A2R5"/>
<protein>
    <submittedName>
        <fullName evidence="7">TAP domain protein</fullName>
    </submittedName>
</protein>
<evidence type="ECO:0000256" key="4">
    <source>
        <dbReference type="SAM" id="SignalP"/>
    </source>
</evidence>
<keyword evidence="2 4" id="KW-0732">Signal</keyword>
<dbReference type="InterPro" id="IPR000073">
    <property type="entry name" value="AB_hydrolase_1"/>
</dbReference>
<feature type="chain" id="PRO_5003367035" evidence="4">
    <location>
        <begin position="33"/>
        <end position="599"/>
    </location>
</feature>
<dbReference type="Pfam" id="PF00561">
    <property type="entry name" value="Abhydrolase_1"/>
    <property type="match status" value="1"/>
</dbReference>
<dbReference type="STRING" id="593907.Celgi_0100"/>
<dbReference type="RefSeq" id="WP_013882162.1">
    <property type="nucleotide sequence ID" value="NC_015671.1"/>
</dbReference>
<comment type="similarity">
    <text evidence="1">Belongs to the peptidase S33 family.</text>
</comment>
<organism evidence="7 8">
    <name type="scientific">Cellulomonas gilvus (strain ATCC 13127 / NRRL B-14078)</name>
    <name type="common">Cellvibrio gilvus</name>
    <dbReference type="NCBI Taxonomy" id="593907"/>
    <lineage>
        <taxon>Bacteria</taxon>
        <taxon>Bacillati</taxon>
        <taxon>Actinomycetota</taxon>
        <taxon>Actinomycetes</taxon>
        <taxon>Micrococcales</taxon>
        <taxon>Cellulomonadaceae</taxon>
        <taxon>Cellulomonas</taxon>
    </lineage>
</organism>
<evidence type="ECO:0000313" key="8">
    <source>
        <dbReference type="Proteomes" id="UP000000485"/>
    </source>
</evidence>
<keyword evidence="8" id="KW-1185">Reference proteome</keyword>
<evidence type="ECO:0000259" key="6">
    <source>
        <dbReference type="Pfam" id="PF08386"/>
    </source>
</evidence>
<proteinExistence type="inferred from homology"/>
<dbReference type="OrthoDB" id="3252468at2"/>
<reference evidence="8" key="1">
    <citation type="submission" date="2011-04" db="EMBL/GenBank/DDBJ databases">
        <title>Complete sequence of Cellvibrio gilvus ATCC 13127.</title>
        <authorList>
            <person name="Lucas S."/>
            <person name="Han J."/>
            <person name="Lapidus A."/>
            <person name="Cheng J.-F."/>
            <person name="Goodwin L."/>
            <person name="Pitluck S."/>
            <person name="Peters L."/>
            <person name="Munk A."/>
            <person name="Detter J.C."/>
            <person name="Han C."/>
            <person name="Tapia R."/>
            <person name="Land M."/>
            <person name="Hauser L."/>
            <person name="Kyrpides N."/>
            <person name="Ivanova N."/>
            <person name="Ovchinnikova G."/>
            <person name="Pagani I."/>
            <person name="Mead D."/>
            <person name="Brumm P."/>
            <person name="Woyke T."/>
        </authorList>
    </citation>
    <scope>NUCLEOTIDE SEQUENCE [LARGE SCALE GENOMIC DNA]</scope>
    <source>
        <strain evidence="8">ATCC 13127 / NRRL B-14078</strain>
    </source>
</reference>
<dbReference type="Gene3D" id="3.40.50.1820">
    <property type="entry name" value="alpha/beta hydrolase"/>
    <property type="match status" value="1"/>
</dbReference>
<evidence type="ECO:0000256" key="3">
    <source>
        <dbReference type="ARBA" id="ARBA00022801"/>
    </source>
</evidence>
<dbReference type="Pfam" id="PF08386">
    <property type="entry name" value="Abhydrolase_4"/>
    <property type="match status" value="1"/>
</dbReference>
<keyword evidence="3" id="KW-0378">Hydrolase</keyword>